<dbReference type="InterPro" id="IPR029044">
    <property type="entry name" value="Nucleotide-diphossugar_trans"/>
</dbReference>
<evidence type="ECO:0000313" key="19">
    <source>
        <dbReference type="EMBL" id="TXQ32447.1"/>
    </source>
</evidence>
<reference evidence="13" key="1">
    <citation type="journal article" date="2018" name="Genome Biol.">
        <title>SKESA: strategic k-mer extension for scrupulous assemblies.</title>
        <authorList>
            <person name="Souvorov A."/>
            <person name="Agarwala R."/>
            <person name="Lipman D.J."/>
        </authorList>
    </citation>
    <scope>NUCLEOTIDE SEQUENCE [LARGE SCALE GENOMIC DNA]</scope>
    <source>
        <strain evidence="14">Escherichia coli</strain>
        <strain evidence="13">EuSCAPE_DE065</strain>
    </source>
</reference>
<dbReference type="GO" id="GO:0008918">
    <property type="term" value="F:lipopolysaccharide 3-alpha-galactosyltransferase activity"/>
    <property type="evidence" value="ECO:0007669"/>
    <property type="project" value="InterPro"/>
</dbReference>
<dbReference type="EMBL" id="DADUEU010000007">
    <property type="protein sequence ID" value="HBB1572625.1"/>
    <property type="molecule type" value="Genomic_DNA"/>
</dbReference>
<dbReference type="InterPro" id="IPR002495">
    <property type="entry name" value="Glyco_trans_8"/>
</dbReference>
<dbReference type="EMBL" id="AASRHK010000021">
    <property type="protein sequence ID" value="EFF8954445.1"/>
    <property type="molecule type" value="Genomic_DNA"/>
</dbReference>
<dbReference type="AlphaFoldDB" id="A0A0G9G7M4"/>
<comment type="similarity">
    <text evidence="3">Belongs to the glycosyltransferase 8 family.</text>
</comment>
<dbReference type="PANTHER" id="PTHR13778:SF47">
    <property type="entry name" value="LIPOPOLYSACCHARIDE 1,3-GALACTOSYLTRANSFERASE"/>
    <property type="match status" value="1"/>
</dbReference>
<name>A0A0G9G7M4_ECOLX</name>
<dbReference type="Proteomes" id="UP000846355">
    <property type="component" value="Unassembled WGS sequence"/>
</dbReference>
<dbReference type="Proteomes" id="UP000530628">
    <property type="component" value="Unassembled WGS sequence"/>
</dbReference>
<dbReference type="SUPFAM" id="SSF53448">
    <property type="entry name" value="Nucleotide-diphospho-sugar transferases"/>
    <property type="match status" value="1"/>
</dbReference>
<dbReference type="EMBL" id="CACRYR010000277">
    <property type="protein sequence ID" value="VZR39256.1"/>
    <property type="molecule type" value="Genomic_DNA"/>
</dbReference>
<dbReference type="Proteomes" id="UP000509796">
    <property type="component" value="Chromosome"/>
</dbReference>
<evidence type="ECO:0000313" key="26">
    <source>
        <dbReference type="Proteomes" id="UP000530628"/>
    </source>
</evidence>
<keyword evidence="4" id="KW-0328">Glycosyltransferase</keyword>
<keyword evidence="8" id="KW-0448">Lipopolysaccharide biosynthesis</keyword>
<dbReference type="Proteomes" id="UP000321295">
    <property type="component" value="Unassembled WGS sequence"/>
</dbReference>
<evidence type="ECO:0000256" key="3">
    <source>
        <dbReference type="ARBA" id="ARBA00006351"/>
    </source>
</evidence>
<accession>A0A0G9G7M4</accession>
<keyword evidence="7" id="KW-0460">Magnesium</keyword>
<dbReference type="EMBL" id="JACZOI010000045">
    <property type="protein sequence ID" value="MBE0978912.1"/>
    <property type="molecule type" value="Genomic_DNA"/>
</dbReference>
<evidence type="ECO:0000313" key="10">
    <source>
        <dbReference type="EMBL" id="EFF8954445.1"/>
    </source>
</evidence>
<dbReference type="Pfam" id="PF08437">
    <property type="entry name" value="Glyco_transf_8C"/>
    <property type="match status" value="1"/>
</dbReference>
<reference evidence="16 22" key="3">
    <citation type="journal article" date="2019" name="Environ. Health Perspect.">
        <title>Inter-host Transmission of Carbapenemase-Producing Escherichia coli among Humans and Backyard Animals.</title>
        <authorList>
            <person name="Li J."/>
            <person name="Bi Z."/>
            <person name="Ma S."/>
            <person name="Chen B."/>
            <person name="Cai C."/>
            <person name="He J."/>
            <person name="Schwarz S."/>
            <person name="Sun C."/>
            <person name="Zhou Y."/>
            <person name="Yin J."/>
            <person name="Hulth A."/>
            <person name="Wang Y."/>
            <person name="Shen Z."/>
            <person name="Wang S."/>
            <person name="Wu C."/>
            <person name="Nilsson L.E."/>
            <person name="Walsh T.R."/>
            <person name="Borjesson S."/>
            <person name="Shen J."/>
            <person name="Sun Q."/>
            <person name="Wang Y."/>
        </authorList>
    </citation>
    <scope>NUCLEOTIDE SEQUENCE [LARGE SCALE GENOMIC DNA]</scope>
    <source>
        <strain evidence="16 22">A016f</strain>
    </source>
</reference>
<dbReference type="Proteomes" id="UP000359125">
    <property type="component" value="Unassembled WGS sequence"/>
</dbReference>
<evidence type="ECO:0000256" key="2">
    <source>
        <dbReference type="ARBA" id="ARBA00004713"/>
    </source>
</evidence>
<comment type="pathway">
    <text evidence="2">Bacterial outer membrane biogenesis; LPS core biosynthesis.</text>
</comment>
<keyword evidence="6" id="KW-0479">Metal-binding</keyword>
<reference evidence="24" key="10">
    <citation type="submission" date="2020-06" db="EMBL/GenBank/DDBJ databases">
        <title>Identification and Characterisation of Fosfomycin Resistance in Escherichia coli Urinary Tract Infection Isolates from Australia.</title>
        <authorList>
            <person name="Mowlaboccus S."/>
            <person name="Daley D."/>
            <person name="Pang S."/>
            <person name="Gottlieb T."/>
            <person name="Nimmo G.R."/>
            <person name="George N."/>
            <person name="Korman T.M."/>
            <person name="Strietberg R."/>
            <person name="Robson J."/>
            <person name="Peachey G."/>
            <person name="Collignon P."/>
            <person name="Bradbury S."/>
            <person name="Colombi E."/>
            <person name="Ramsay J.P."/>
            <person name="Rogers B.A."/>
            <person name="Coombs G.W."/>
        </authorList>
    </citation>
    <scope>NUCLEOTIDE SEQUENCE [LARGE SCALE GENOMIC DNA]</scope>
    <source>
        <strain evidence="24">EC2</strain>
    </source>
</reference>
<evidence type="ECO:0000313" key="14">
    <source>
        <dbReference type="EMBL" id="HBB1572625.1"/>
    </source>
</evidence>
<evidence type="ECO:0000313" key="18">
    <source>
        <dbReference type="EMBL" id="QLG55471.1"/>
    </source>
</evidence>
<reference evidence="11 26" key="7">
    <citation type="submission" date="2019-11" db="EMBL/GenBank/DDBJ databases">
        <authorList>
            <consortium name="GenomeTrakr network: Whole genome sequencing for foodborne pathogen traceback"/>
        </authorList>
    </citation>
    <scope>NUCLEOTIDE SEQUENCE [LARGE SCALE GENOMIC DNA]</scope>
    <source>
        <strain evidence="11 26">PSU-2072</strain>
    </source>
</reference>
<dbReference type="EMBL" id="CP058571">
    <property type="protein sequence ID" value="QLG55471.1"/>
    <property type="molecule type" value="Genomic_DNA"/>
</dbReference>
<evidence type="ECO:0000256" key="7">
    <source>
        <dbReference type="ARBA" id="ARBA00022842"/>
    </source>
</evidence>
<reference evidence="19 21" key="5">
    <citation type="submission" date="2019-08" db="EMBL/GenBank/DDBJ databases">
        <title>Whole genome analysis of cultivated E. coli strains isolated from CD patients and healthy donors.</title>
        <authorList>
            <person name="Siniagina M.N."/>
            <person name="Markelova M.I."/>
            <person name="Laikov A.V."/>
            <person name="Boulygina E.A."/>
            <person name="Khusnutdinova D.R."/>
            <person name="Kharchenko A."/>
            <person name="Grigoryeva T.V."/>
        </authorList>
    </citation>
    <scope>NUCLEOTIDE SEQUENCE [LARGE SCALE GENOMIC DNA]</scope>
    <source>
        <strain evidence="19 21">1_45_11</strain>
    </source>
</reference>
<evidence type="ECO:0000313" key="21">
    <source>
        <dbReference type="Proteomes" id="UP000321295"/>
    </source>
</evidence>
<reference evidence="17 23" key="4">
    <citation type="journal article" date="2019" name="Microorganisms">
        <title>Characteristics of Carbapenem-Resistant and Colistin-Resistant Escherichia coli Co-Producing NDM-1 and MCR-1 from Pig Farms in China.</title>
        <authorList>
            <person name="Peng Z."/>
            <person name="Li X."/>
            <person name="Hu Z."/>
            <person name="Li Z."/>
            <person name="Lv Y."/>
            <person name="Lei M."/>
            <person name="Wu B."/>
            <person name="Chen H."/>
            <person name="Wang X."/>
        </authorList>
    </citation>
    <scope>NUCLEOTIDE SEQUENCE [LARGE SCALE GENOMIC DNA]</scope>
    <source>
        <strain evidence="17 23">RXD010</strain>
    </source>
</reference>
<dbReference type="RefSeq" id="WP_000922462.1">
    <property type="nucleotide sequence ID" value="NZ_AP019189.1"/>
</dbReference>
<dbReference type="Proteomes" id="UP000460351">
    <property type="component" value="Unassembled WGS sequence"/>
</dbReference>
<organism evidence="11 26">
    <name type="scientific">Escherichia coli</name>
    <dbReference type="NCBI Taxonomy" id="562"/>
    <lineage>
        <taxon>Bacteria</taxon>
        <taxon>Pseudomonadati</taxon>
        <taxon>Pseudomonadota</taxon>
        <taxon>Gammaproteobacteria</taxon>
        <taxon>Enterobacterales</taxon>
        <taxon>Enterobacteriaceae</taxon>
        <taxon>Escherichia</taxon>
    </lineage>
</organism>
<dbReference type="InterPro" id="IPR013645">
    <property type="entry name" value="Glyco_transf_8N"/>
</dbReference>
<dbReference type="Proteomes" id="UP000629265">
    <property type="component" value="Unassembled WGS sequence"/>
</dbReference>
<reference evidence="15" key="12">
    <citation type="submission" date="2020-09" db="EMBL/GenBank/DDBJ databases">
        <title>Emerging polyconal dissemination of OXA-244-producing E. coli in France.</title>
        <authorList>
            <person name="Emeraud C."/>
            <person name="Girlich D."/>
            <person name="Bonnin R.A."/>
            <person name="Jousset A.B."/>
            <person name="Naas T."/>
            <person name="Dortet L."/>
        </authorList>
    </citation>
    <scope>NUCLEOTIDE SEQUENCE</scope>
    <source>
        <strain evidence="15">225E3</strain>
    </source>
</reference>
<dbReference type="PANTHER" id="PTHR13778">
    <property type="entry name" value="GLYCOSYLTRANSFERASE 8 DOMAIN-CONTAINING PROTEIN"/>
    <property type="match status" value="1"/>
</dbReference>
<reference evidence="18" key="8">
    <citation type="journal article" date="2020" name="Int. J. Antimicrob. Agents">
        <title>Identification and characterisation of fosfomycin resistance in Escherichia coli urinary tract infection isolates from Australia.</title>
        <authorList>
            <person name="Mowlaboccus S."/>
            <person name="Daley D."/>
            <person name="Pang S."/>
            <person name="Gottlieb T."/>
            <person name="Merlino J."/>
            <person name="Nimmo G.R."/>
            <person name="George N."/>
            <person name="Korman T.M."/>
            <person name="Streitberg R."/>
            <person name="Robson J."/>
            <person name="Peachey G."/>
            <person name="Collignon P."/>
            <person name="Bradbury S."/>
            <person name="Colombi E."/>
            <person name="Ramsay J.P."/>
            <person name="Rogers B.A."/>
            <person name="Coombs G.W."/>
        </authorList>
    </citation>
    <scope>NUCLEOTIDE SEQUENCE</scope>
    <source>
        <strain evidence="18">EC2</strain>
    </source>
</reference>
<keyword evidence="5 13" id="KW-0808">Transferase</keyword>
<reference evidence="10 25" key="9">
    <citation type="submission" date="2020-02" db="EMBL/GenBank/DDBJ databases">
        <authorList>
            <consortium name="PulseNet: The National Subtyping Network for Foodborne Disease Surveillance"/>
            <person name="Tarr C.L."/>
            <person name="Trees E."/>
            <person name="Katz L.S."/>
            <person name="Carleton-Romer H.A."/>
            <person name="Stroika S."/>
            <person name="Kucerova Z."/>
            <person name="Roache K.F."/>
            <person name="Sabol A.L."/>
            <person name="Besser J."/>
            <person name="Gerner-Smidt P."/>
        </authorList>
    </citation>
    <scope>NUCLEOTIDE SEQUENCE [LARGE SCALE GENOMIC DNA]</scope>
    <source>
        <strain evidence="10 25">PNUSAE005278</strain>
    </source>
</reference>
<evidence type="ECO:0000313" key="24">
    <source>
        <dbReference type="Proteomes" id="UP000509796"/>
    </source>
</evidence>
<dbReference type="EMBL" id="DABHXT010000032">
    <property type="protein sequence ID" value="HAJ5960128.1"/>
    <property type="molecule type" value="Genomic_DNA"/>
</dbReference>
<protein>
    <submittedName>
        <fullName evidence="20">General stress protein A</fullName>
    </submittedName>
    <submittedName>
        <fullName evidence="11">Glycosyltransferase family 8 protein</fullName>
    </submittedName>
</protein>
<dbReference type="Proteomes" id="UP000524010">
    <property type="component" value="Unassembled WGS sequence"/>
</dbReference>
<evidence type="ECO:0000313" key="12">
    <source>
        <dbReference type="EMBL" id="EMM0026486.1"/>
    </source>
</evidence>
<evidence type="ECO:0000313" key="20">
    <source>
        <dbReference type="EMBL" id="VZR39256.1"/>
    </source>
</evidence>
<evidence type="ECO:0000256" key="4">
    <source>
        <dbReference type="ARBA" id="ARBA00022676"/>
    </source>
</evidence>
<dbReference type="EMBL" id="SQQU01000032">
    <property type="protein sequence ID" value="MQS32397.1"/>
    <property type="molecule type" value="Genomic_DNA"/>
</dbReference>
<dbReference type="Proteomes" id="UP000870292">
    <property type="component" value="Unassembled WGS sequence"/>
</dbReference>
<dbReference type="EMBL" id="VRXD01000026">
    <property type="protein sequence ID" value="TXQ32447.1"/>
    <property type="molecule type" value="Genomic_DNA"/>
</dbReference>
<reference evidence="20 27" key="6">
    <citation type="submission" date="2019-11" db="EMBL/GenBank/DDBJ databases">
        <authorList>
            <person name="Haines EK M."/>
        </authorList>
    </citation>
    <scope>NUCLEOTIDE SEQUENCE [LARGE SCALE GENOMIC DNA]</scope>
    <source>
        <strain evidence="20">KR2729</strain>
    </source>
</reference>
<feature type="domain" description="Glycosyl transferase family 8 C-terminal" evidence="9">
    <location>
        <begin position="267"/>
        <end position="320"/>
    </location>
</feature>
<reference evidence="13" key="2">
    <citation type="submission" date="2018-12" db="EMBL/GenBank/DDBJ databases">
        <authorList>
            <consortium name="NCBI Pathogen Detection Project"/>
        </authorList>
    </citation>
    <scope>NUCLEOTIDE SEQUENCE</scope>
    <source>
        <strain evidence="14">Escherichia coli</strain>
        <strain evidence="13">EuSCAPE_DE065</strain>
    </source>
</reference>
<dbReference type="GO" id="GO:0046872">
    <property type="term" value="F:metal ion binding"/>
    <property type="evidence" value="ECO:0007669"/>
    <property type="project" value="UniProtKB-KW"/>
</dbReference>
<gene>
    <name evidence="20" type="primary">gspA_3</name>
    <name evidence="10" type="ORF">BTB68_002391</name>
    <name evidence="17" type="ORF">E4K51_20025</name>
    <name evidence="16" type="ORF">EIZ93_21190</name>
    <name evidence="19" type="ORF">FV293_17850</name>
    <name evidence="11" type="ORF">GNW61_15045</name>
    <name evidence="13" type="ORF">HMV95_17995</name>
    <name evidence="18" type="ORF">HX136_00375</name>
    <name evidence="20" type="ORF">IDONEFKE_04291</name>
    <name evidence="15" type="ORF">IH772_16660</name>
    <name evidence="14" type="ORF">J0541_001512</name>
    <name evidence="12" type="ORF">P6223_003104</name>
</gene>
<dbReference type="EMBL" id="ABLFQU030000029">
    <property type="protein sequence ID" value="EMM0026486.1"/>
    <property type="molecule type" value="Genomic_DNA"/>
</dbReference>
<evidence type="ECO:0000313" key="25">
    <source>
        <dbReference type="Proteomes" id="UP000524010"/>
    </source>
</evidence>
<dbReference type="Proteomes" id="UP000640866">
    <property type="component" value="Unassembled WGS sequence"/>
</dbReference>
<dbReference type="EMBL" id="AASWOY010000035">
    <property type="protein sequence ID" value="EFH6650052.1"/>
    <property type="molecule type" value="Genomic_DNA"/>
</dbReference>
<evidence type="ECO:0000313" key="23">
    <source>
        <dbReference type="Proteomes" id="UP000460351"/>
    </source>
</evidence>
<evidence type="ECO:0000313" key="11">
    <source>
        <dbReference type="EMBL" id="EFH6650052.1"/>
    </source>
</evidence>
<comment type="cofactor">
    <cofactor evidence="1">
        <name>Mg(2+)</name>
        <dbReference type="ChEBI" id="CHEBI:18420"/>
    </cofactor>
</comment>
<evidence type="ECO:0000256" key="6">
    <source>
        <dbReference type="ARBA" id="ARBA00022723"/>
    </source>
</evidence>
<evidence type="ECO:0000313" key="17">
    <source>
        <dbReference type="EMBL" id="MQS32397.1"/>
    </source>
</evidence>
<evidence type="ECO:0000313" key="27">
    <source>
        <dbReference type="Proteomes" id="UP000629265"/>
    </source>
</evidence>
<dbReference type="InterPro" id="IPR050748">
    <property type="entry name" value="Glycosyltrans_8_dom-fam"/>
</dbReference>
<dbReference type="CDD" id="cd04194">
    <property type="entry name" value="GT8_A4GalT_like"/>
    <property type="match status" value="1"/>
</dbReference>
<evidence type="ECO:0000313" key="13">
    <source>
        <dbReference type="EMBL" id="HAJ5960128.1"/>
    </source>
</evidence>
<proteinExistence type="inferred from homology"/>
<evidence type="ECO:0000256" key="5">
    <source>
        <dbReference type="ARBA" id="ARBA00022679"/>
    </source>
</evidence>
<evidence type="ECO:0000313" key="22">
    <source>
        <dbReference type="Proteomes" id="UP000359125"/>
    </source>
</evidence>
<dbReference type="EMBL" id="RYCF01000113">
    <property type="protein sequence ID" value="MQK26759.1"/>
    <property type="molecule type" value="Genomic_DNA"/>
</dbReference>
<evidence type="ECO:0000256" key="1">
    <source>
        <dbReference type="ARBA" id="ARBA00001946"/>
    </source>
</evidence>
<reference evidence="12" key="13">
    <citation type="submission" date="2024-02" db="EMBL/GenBank/DDBJ databases">
        <authorList>
            <consortium name="Clinical and Environmental Microbiology Branch: Whole genome sequencing antimicrobial resistance pathogens in the healthcare setting"/>
        </authorList>
    </citation>
    <scope>NUCLEOTIDE SEQUENCE</scope>
    <source>
        <strain evidence="12">2023CK-00345</strain>
    </source>
</reference>
<evidence type="ECO:0000256" key="8">
    <source>
        <dbReference type="ARBA" id="ARBA00022985"/>
    </source>
</evidence>
<dbReference type="Gene3D" id="3.90.550.10">
    <property type="entry name" value="Spore Coat Polysaccharide Biosynthesis Protein SpsA, Chain A"/>
    <property type="match status" value="1"/>
</dbReference>
<sequence length="326" mass="38220">MLKYRNFVAKKKNLYQNEVSYVKNLHIALCFDREFIMPAGVALYSIISNNRHINLHFHLLISGIEEKECSAFYELEGPNTSISVYYITDKFDINPDTLVLGIPLSTCLRFLIPEVIDDKINKILYLDCDVICNGPLDELVDYNLNADIACVIPDSPEMQERVKKLDYGIEFINYFNAGVMFINTSEWKKNNITQKALEMINSGKVYRYADQDVLNILLNGRVHYLDKKYNNKTTLSVRCDEEQKNLPNTIIMHYVTQNKPWYKIFRAQNFDHYFSNSPWKNHKRNLAPSSSEIRLKSKVFWLEGKYCKAISYYYKYLLVKLFGLKI</sequence>
<dbReference type="Pfam" id="PF01501">
    <property type="entry name" value="Glyco_transf_8"/>
    <property type="match status" value="1"/>
</dbReference>
<evidence type="ECO:0000313" key="16">
    <source>
        <dbReference type="EMBL" id="MQK26759.1"/>
    </source>
</evidence>
<reference evidence="18" key="11">
    <citation type="submission" date="2020-06" db="EMBL/GenBank/DDBJ databases">
        <authorList>
            <person name="Ramsay J.P."/>
            <person name="Colombi E."/>
            <person name="Mowlaboccus S."/>
        </authorList>
    </citation>
    <scope>NUCLEOTIDE SEQUENCE</scope>
    <source>
        <strain evidence="18">EC2</strain>
    </source>
</reference>
<evidence type="ECO:0000259" key="9">
    <source>
        <dbReference type="Pfam" id="PF08437"/>
    </source>
</evidence>
<evidence type="ECO:0000313" key="15">
    <source>
        <dbReference type="EMBL" id="MBE0978912.1"/>
    </source>
</evidence>